<dbReference type="EMBL" id="CP000542">
    <property type="protein sequence ID" value="ABM56252.1"/>
    <property type="molecule type" value="Genomic_DNA"/>
</dbReference>
<evidence type="ECO:0000313" key="1">
    <source>
        <dbReference type="EMBL" id="ABM56252.1"/>
    </source>
</evidence>
<organism evidence="1 2">
    <name type="scientific">Verminephrobacter eiseniae (strain EF01-2)</name>
    <dbReference type="NCBI Taxonomy" id="391735"/>
    <lineage>
        <taxon>Bacteria</taxon>
        <taxon>Pseudomonadati</taxon>
        <taxon>Pseudomonadota</taxon>
        <taxon>Betaproteobacteria</taxon>
        <taxon>Burkholderiales</taxon>
        <taxon>Comamonadaceae</taxon>
        <taxon>Verminephrobacter</taxon>
    </lineage>
</organism>
<keyword evidence="2" id="KW-1185">Reference proteome</keyword>
<name>A1WF45_VEREI</name>
<dbReference type="STRING" id="391735.Veis_0467"/>
<dbReference type="GeneID" id="76463893"/>
<dbReference type="HOGENOM" id="CLU_158035_0_0_4"/>
<gene>
    <name evidence="1" type="ordered locus">Veis_0467</name>
</gene>
<dbReference type="RefSeq" id="WP_011808269.1">
    <property type="nucleotide sequence ID" value="NC_008786.1"/>
</dbReference>
<dbReference type="eggNOG" id="COG4737">
    <property type="taxonomic scope" value="Bacteria"/>
</dbReference>
<reference evidence="2" key="1">
    <citation type="submission" date="2006-12" db="EMBL/GenBank/DDBJ databases">
        <title>Complete sequence of chromosome 1 of Verminephrobacter eiseniae EF01-2.</title>
        <authorList>
            <person name="Copeland A."/>
            <person name="Lucas S."/>
            <person name="Lapidus A."/>
            <person name="Barry K."/>
            <person name="Detter J.C."/>
            <person name="Glavina del Rio T."/>
            <person name="Dalin E."/>
            <person name="Tice H."/>
            <person name="Pitluck S."/>
            <person name="Chertkov O."/>
            <person name="Brettin T."/>
            <person name="Bruce D."/>
            <person name="Han C."/>
            <person name="Tapia R."/>
            <person name="Gilna P."/>
            <person name="Schmutz J."/>
            <person name="Larimer F."/>
            <person name="Land M."/>
            <person name="Hauser L."/>
            <person name="Kyrpides N."/>
            <person name="Kim E."/>
            <person name="Stahl D."/>
            <person name="Richardson P."/>
        </authorList>
    </citation>
    <scope>NUCLEOTIDE SEQUENCE [LARGE SCALE GENOMIC DNA]</scope>
    <source>
        <strain evidence="2">EF01-2</strain>
    </source>
</reference>
<accession>A1WF45</accession>
<sequence>MKPCTEERQDLIDYLAEHPKAGDVMEGTSGVRKLRWRRGGQGKSGGVRVIYYHHDDLMPLYLLTLFAKGDKANLTKAERNDLVSRHRSSVGLRWPSKRIAALHRLPIQLGMGCAMRLALRSDGCAQPTTSDR</sequence>
<dbReference type="AlphaFoldDB" id="A1WF45"/>
<evidence type="ECO:0008006" key="3">
    <source>
        <dbReference type="Google" id="ProtNLM"/>
    </source>
</evidence>
<proteinExistence type="predicted"/>
<protein>
    <recommendedName>
        <fullName evidence="3">RelE-like cytotoxic translational repressor of toxin-antitoxin stability system</fullName>
    </recommendedName>
</protein>
<evidence type="ECO:0000313" key="2">
    <source>
        <dbReference type="Proteomes" id="UP000000374"/>
    </source>
</evidence>
<dbReference type="eggNOG" id="COG3386">
    <property type="taxonomic scope" value="Bacteria"/>
</dbReference>
<dbReference type="OrthoDB" id="197283at2"/>
<dbReference type="KEGG" id="vei:Veis_0467"/>
<dbReference type="Proteomes" id="UP000000374">
    <property type="component" value="Chromosome"/>
</dbReference>